<sequence>MSRRVVVTGMGALTPLGNDRDAFIKGLNNSEVGIVKITHFDSEPTGITVAGEVKDFDPTKRIERKIAKRMDPFSQYALYTAIEAMEQANFKDEDLDPYQVGVIYGSGIGGLTTIQDQVIKMNNKGPRRVSPLFVTNSITNMAAGNISMYFNAKNTSQAIVTACASANNAIGNAFHHIKNGYADVMITGGTEASINEIGIAGFAALTALSSSEDRLRASIPFDKDRNGFVMGEGAATLILEEYEHAKARGANIIAEVIGYGMTSDAFHMTQPDPEGQGAIRAMQMAMNEGEINAQDIDYINAHGTSTHANDSAESKAIESIFKDNDHYKVSSTKSMTGHLLGAAGAIEAVATIAALQNNLMPVNVGLQTKDPEVNIPLVTEDNRRATVNYALSNSFGFGGHNAVIAFRGEDID</sequence>
<keyword evidence="7" id="KW-0276">Fatty acid metabolism</keyword>
<dbReference type="GO" id="GO:0030497">
    <property type="term" value="P:fatty acid elongation"/>
    <property type="evidence" value="ECO:0007669"/>
    <property type="project" value="UniProtKB-ARBA"/>
</dbReference>
<evidence type="ECO:0000256" key="1">
    <source>
        <dbReference type="ARBA" id="ARBA00005194"/>
    </source>
</evidence>
<evidence type="ECO:0000259" key="17">
    <source>
        <dbReference type="PROSITE" id="PS52004"/>
    </source>
</evidence>
<dbReference type="InterPro" id="IPR016039">
    <property type="entry name" value="Thiolase-like"/>
</dbReference>
<organism evidence="18 19">
    <name type="scientific">Pediococcus stilesii</name>
    <dbReference type="NCBI Taxonomy" id="331679"/>
    <lineage>
        <taxon>Bacteria</taxon>
        <taxon>Bacillati</taxon>
        <taxon>Bacillota</taxon>
        <taxon>Bacilli</taxon>
        <taxon>Lactobacillales</taxon>
        <taxon>Lactobacillaceae</taxon>
        <taxon>Pediococcus</taxon>
    </lineage>
</organism>
<comment type="caution">
    <text evidence="18">The sequence shown here is derived from an EMBL/GenBank/DDBJ whole genome shotgun (WGS) entry which is preliminary data.</text>
</comment>
<evidence type="ECO:0000256" key="9">
    <source>
        <dbReference type="ARBA" id="ARBA00023160"/>
    </source>
</evidence>
<accession>A0A5R9BWB7</accession>
<dbReference type="InterPro" id="IPR020841">
    <property type="entry name" value="PKS_Beta-ketoAc_synthase_dom"/>
</dbReference>
<evidence type="ECO:0000313" key="19">
    <source>
        <dbReference type="Proteomes" id="UP000305541"/>
    </source>
</evidence>
<evidence type="ECO:0000256" key="2">
    <source>
        <dbReference type="ARBA" id="ARBA00008467"/>
    </source>
</evidence>
<comment type="catalytic activity">
    <reaction evidence="12 14">
        <text>(9Z)-hexadecenoyl-[ACP] + malonyl-[ACP] + H(+) = 3-oxo-(11Z)-octadecenoyl-[ACP] + holo-[ACP] + CO2</text>
        <dbReference type="Rhea" id="RHEA:55040"/>
        <dbReference type="Rhea" id="RHEA-COMP:9623"/>
        <dbReference type="Rhea" id="RHEA-COMP:9685"/>
        <dbReference type="Rhea" id="RHEA-COMP:10800"/>
        <dbReference type="Rhea" id="RHEA-COMP:14074"/>
        <dbReference type="ChEBI" id="CHEBI:15378"/>
        <dbReference type="ChEBI" id="CHEBI:16526"/>
        <dbReference type="ChEBI" id="CHEBI:64479"/>
        <dbReference type="ChEBI" id="CHEBI:78449"/>
        <dbReference type="ChEBI" id="CHEBI:83989"/>
        <dbReference type="ChEBI" id="CHEBI:138538"/>
        <dbReference type="EC" id="2.3.1.179"/>
    </reaction>
</comment>
<dbReference type="EC" id="2.3.1.179" evidence="3 14"/>
<dbReference type="SUPFAM" id="SSF53901">
    <property type="entry name" value="Thiolase-like"/>
    <property type="match status" value="2"/>
</dbReference>
<dbReference type="GO" id="GO:0005829">
    <property type="term" value="C:cytosol"/>
    <property type="evidence" value="ECO:0007669"/>
    <property type="project" value="TreeGrafter"/>
</dbReference>
<dbReference type="Proteomes" id="UP000305541">
    <property type="component" value="Unassembled WGS sequence"/>
</dbReference>
<evidence type="ECO:0000256" key="5">
    <source>
        <dbReference type="ARBA" id="ARBA00022516"/>
    </source>
</evidence>
<evidence type="ECO:0000256" key="15">
    <source>
        <dbReference type="PIRSR" id="PIRSR000447-1"/>
    </source>
</evidence>
<dbReference type="Pfam" id="PF00109">
    <property type="entry name" value="ketoacyl-synt"/>
    <property type="match status" value="1"/>
</dbReference>
<keyword evidence="9 14" id="KW-0275">Fatty acid biosynthesis</keyword>
<keyword evidence="8" id="KW-0443">Lipid metabolism</keyword>
<dbReference type="CDD" id="cd00834">
    <property type="entry name" value="KAS_I_II"/>
    <property type="match status" value="1"/>
</dbReference>
<dbReference type="FunFam" id="3.40.47.10:FF:000018">
    <property type="entry name" value="3-oxoacyl-[acyl-carrier-protein] synthase 2"/>
    <property type="match status" value="1"/>
</dbReference>
<evidence type="ECO:0000256" key="14">
    <source>
        <dbReference type="PIRNR" id="PIRNR000447"/>
    </source>
</evidence>
<dbReference type="FunFam" id="3.40.47.10:FF:000029">
    <property type="entry name" value="3-oxoacyl-[acyl-carrier-protein] synthase 1"/>
    <property type="match status" value="1"/>
</dbReference>
<dbReference type="PROSITE" id="PS52004">
    <property type="entry name" value="KS3_2"/>
    <property type="match status" value="1"/>
</dbReference>
<evidence type="ECO:0000256" key="6">
    <source>
        <dbReference type="ARBA" id="ARBA00022679"/>
    </source>
</evidence>
<reference evidence="18 19" key="1">
    <citation type="submission" date="2019-05" db="EMBL/GenBank/DDBJ databases">
        <title>The metagenome of a microbial culture collection derived from dairy environment covers the genomic content of the human microbiome.</title>
        <authorList>
            <person name="Roder T."/>
            <person name="Wuthrich D."/>
            <person name="Sattari Z."/>
            <person name="Von Ah U."/>
            <person name="Bar C."/>
            <person name="Ronchi F."/>
            <person name="Macpherson A.J."/>
            <person name="Ganal-Vonarburg S.C."/>
            <person name="Bruggmann R."/>
            <person name="Vergeres G."/>
        </authorList>
    </citation>
    <scope>NUCLEOTIDE SEQUENCE [LARGE SCALE GENOMIC DNA]</scope>
    <source>
        <strain evidence="18 19">FAM 18815</strain>
    </source>
</reference>
<dbReference type="GO" id="GO:0004315">
    <property type="term" value="F:3-oxoacyl-[acyl-carrier-protein] synthase activity"/>
    <property type="evidence" value="ECO:0007669"/>
    <property type="project" value="UniProtKB-UniRule"/>
</dbReference>
<proteinExistence type="inferred from homology"/>
<evidence type="ECO:0000256" key="8">
    <source>
        <dbReference type="ARBA" id="ARBA00023098"/>
    </source>
</evidence>
<evidence type="ECO:0000256" key="11">
    <source>
        <dbReference type="ARBA" id="ARBA00024006"/>
    </source>
</evidence>
<keyword evidence="6 14" id="KW-0808">Transferase</keyword>
<dbReference type="UniPathway" id="UPA00094"/>
<feature type="active site" description="For beta-ketoacyl synthase activity" evidence="15">
    <location>
        <position position="163"/>
    </location>
</feature>
<evidence type="ECO:0000256" key="3">
    <source>
        <dbReference type="ARBA" id="ARBA00012356"/>
    </source>
</evidence>
<name>A0A5R9BWB7_9LACO</name>
<dbReference type="Pfam" id="PF02801">
    <property type="entry name" value="Ketoacyl-synt_C"/>
    <property type="match status" value="1"/>
</dbReference>
<comment type="function">
    <text evidence="11 14">Involved in the type II fatty acid elongation cycle. Catalyzes the elongation of a wide range of acyl-ACP by the addition of two carbons from malonyl-ACP to an acyl acceptor. Can efficiently catalyze the conversion of palmitoleoyl-ACP (cis-hexadec-9-enoyl-ACP) to cis-vaccenoyl-ACP (cis-octadec-11-enoyl-ACP), an essential step in the thermal regulation of fatty acid composition.</text>
</comment>
<dbReference type="NCBIfam" id="TIGR03150">
    <property type="entry name" value="fabF"/>
    <property type="match status" value="1"/>
</dbReference>
<dbReference type="InterPro" id="IPR014031">
    <property type="entry name" value="Ketoacyl_synth_C"/>
</dbReference>
<comment type="catalytic activity">
    <reaction evidence="13 14">
        <text>a fatty acyl-[ACP] + malonyl-[ACP] + H(+) = a 3-oxoacyl-[ACP] + holo-[ACP] + CO2</text>
        <dbReference type="Rhea" id="RHEA:22836"/>
        <dbReference type="Rhea" id="RHEA-COMP:9623"/>
        <dbReference type="Rhea" id="RHEA-COMP:9685"/>
        <dbReference type="Rhea" id="RHEA-COMP:9916"/>
        <dbReference type="Rhea" id="RHEA-COMP:14125"/>
        <dbReference type="ChEBI" id="CHEBI:15378"/>
        <dbReference type="ChEBI" id="CHEBI:16526"/>
        <dbReference type="ChEBI" id="CHEBI:64479"/>
        <dbReference type="ChEBI" id="CHEBI:78449"/>
        <dbReference type="ChEBI" id="CHEBI:78776"/>
        <dbReference type="ChEBI" id="CHEBI:138651"/>
    </reaction>
</comment>
<dbReference type="OrthoDB" id="9808669at2"/>
<protein>
    <recommendedName>
        <fullName evidence="4 14">3-oxoacyl-[acyl-carrier-protein] synthase 2</fullName>
        <ecNumber evidence="3 14">2.3.1.179</ecNumber>
    </recommendedName>
</protein>
<comment type="similarity">
    <text evidence="2 14 16">Belongs to the thiolase-like superfamily. Beta-ketoacyl-ACP synthases family.</text>
</comment>
<keyword evidence="5 14" id="KW-0444">Lipid biosynthesis</keyword>
<evidence type="ECO:0000313" key="18">
    <source>
        <dbReference type="EMBL" id="TLQ04593.1"/>
    </source>
</evidence>
<dbReference type="PANTHER" id="PTHR11712:SF336">
    <property type="entry name" value="3-OXOACYL-[ACYL-CARRIER-PROTEIN] SYNTHASE, MITOCHONDRIAL"/>
    <property type="match status" value="1"/>
</dbReference>
<dbReference type="InterPro" id="IPR000794">
    <property type="entry name" value="Beta-ketoacyl_synthase"/>
</dbReference>
<dbReference type="AlphaFoldDB" id="A0A5R9BWB7"/>
<evidence type="ECO:0000256" key="4">
    <source>
        <dbReference type="ARBA" id="ARBA00014657"/>
    </source>
</evidence>
<dbReference type="RefSeq" id="WP_138474147.1">
    <property type="nucleotide sequence ID" value="NZ_VBTH01000006.1"/>
</dbReference>
<evidence type="ECO:0000256" key="12">
    <source>
        <dbReference type="ARBA" id="ARBA00047318"/>
    </source>
</evidence>
<dbReference type="InterPro" id="IPR017568">
    <property type="entry name" value="3-oxoacyl-ACP_synth-2"/>
</dbReference>
<evidence type="ECO:0000256" key="10">
    <source>
        <dbReference type="ARBA" id="ARBA00023315"/>
    </source>
</evidence>
<dbReference type="InterPro" id="IPR014030">
    <property type="entry name" value="Ketoacyl_synth_N"/>
</dbReference>
<evidence type="ECO:0000256" key="7">
    <source>
        <dbReference type="ARBA" id="ARBA00022832"/>
    </source>
</evidence>
<dbReference type="NCBIfam" id="NF005589">
    <property type="entry name" value="PRK07314.1"/>
    <property type="match status" value="1"/>
</dbReference>
<dbReference type="PIRSF" id="PIRSF000447">
    <property type="entry name" value="KAS_II"/>
    <property type="match status" value="1"/>
</dbReference>
<keyword evidence="10 14" id="KW-0012">Acyltransferase</keyword>
<feature type="domain" description="Ketosynthase family 3 (KS3)" evidence="17">
    <location>
        <begin position="2"/>
        <end position="408"/>
    </location>
</feature>
<dbReference type="EMBL" id="VBTH01000006">
    <property type="protein sequence ID" value="TLQ04593.1"/>
    <property type="molecule type" value="Genomic_DNA"/>
</dbReference>
<dbReference type="Gene3D" id="3.40.47.10">
    <property type="match status" value="1"/>
</dbReference>
<comment type="pathway">
    <text evidence="1 14">Lipid metabolism; fatty acid biosynthesis.</text>
</comment>
<dbReference type="PANTHER" id="PTHR11712">
    <property type="entry name" value="POLYKETIDE SYNTHASE-RELATED"/>
    <property type="match status" value="1"/>
</dbReference>
<evidence type="ECO:0000256" key="16">
    <source>
        <dbReference type="RuleBase" id="RU003694"/>
    </source>
</evidence>
<gene>
    <name evidence="18" type="primary">fabF</name>
    <name evidence="18" type="ORF">FEZ51_04295</name>
</gene>
<evidence type="ECO:0000256" key="13">
    <source>
        <dbReference type="ARBA" id="ARBA00047659"/>
    </source>
</evidence>
<dbReference type="SMART" id="SM00825">
    <property type="entry name" value="PKS_KS"/>
    <property type="match status" value="1"/>
</dbReference>